<dbReference type="Proteomes" id="UP000326702">
    <property type="component" value="Chromosome"/>
</dbReference>
<proteinExistence type="predicted"/>
<organism evidence="1 2">
    <name type="scientific">Luteimicrobium xylanilyticum</name>
    <dbReference type="NCBI Taxonomy" id="1133546"/>
    <lineage>
        <taxon>Bacteria</taxon>
        <taxon>Bacillati</taxon>
        <taxon>Actinomycetota</taxon>
        <taxon>Actinomycetes</taxon>
        <taxon>Micrococcales</taxon>
        <taxon>Luteimicrobium</taxon>
    </lineage>
</organism>
<dbReference type="GO" id="GO:0015562">
    <property type="term" value="F:efflux transmembrane transporter activity"/>
    <property type="evidence" value="ECO:0007669"/>
    <property type="project" value="TreeGrafter"/>
</dbReference>
<keyword evidence="2" id="KW-1185">Reference proteome</keyword>
<dbReference type="GO" id="GO:1990281">
    <property type="term" value="C:efflux pump complex"/>
    <property type="evidence" value="ECO:0007669"/>
    <property type="project" value="TreeGrafter"/>
</dbReference>
<dbReference type="OrthoDB" id="3238883at2"/>
<gene>
    <name evidence="1" type="ORF">KDY119_03750</name>
</gene>
<dbReference type="PROSITE" id="PS51257">
    <property type="entry name" value="PROKAR_LIPOPROTEIN"/>
    <property type="match status" value="1"/>
</dbReference>
<dbReference type="AlphaFoldDB" id="A0A5P9QFH6"/>
<dbReference type="RefSeq" id="WP_036955342.1">
    <property type="nucleotide sequence ID" value="NZ_BAABIH010000007.1"/>
</dbReference>
<reference evidence="1 2" key="1">
    <citation type="submission" date="2019-10" db="EMBL/GenBank/DDBJ databases">
        <title>Genome sequence of Luteimicrobium xylanilyticum HY-24.</title>
        <authorList>
            <person name="Kim D.Y."/>
            <person name="Park H.-Y."/>
        </authorList>
    </citation>
    <scope>NUCLEOTIDE SEQUENCE [LARGE SCALE GENOMIC DNA]</scope>
    <source>
        <strain evidence="1 2">HY-24</strain>
    </source>
</reference>
<evidence type="ECO:0000313" key="2">
    <source>
        <dbReference type="Proteomes" id="UP000326702"/>
    </source>
</evidence>
<protein>
    <submittedName>
        <fullName evidence="1">Uncharacterized protein</fullName>
    </submittedName>
</protein>
<evidence type="ECO:0000313" key="1">
    <source>
        <dbReference type="EMBL" id="QFV00215.1"/>
    </source>
</evidence>
<name>A0A5P9QFH6_9MICO</name>
<dbReference type="Gene3D" id="2.40.420.20">
    <property type="match status" value="1"/>
</dbReference>
<dbReference type="EMBL" id="CP045529">
    <property type="protein sequence ID" value="QFV00215.1"/>
    <property type="molecule type" value="Genomic_DNA"/>
</dbReference>
<sequence length="341" mass="34792">MSRRLLTVVAGGCGLVLGCVIVIVLALTVGVPSSVADRPTSEDDRVPVTAPVTQTTIEQTQVLTGSLTPASRTDVVADSGIVTAMPVKDGAAVKGGQVIADVNDEPVLALEMPFALWRDLDVGATGADARAVQDGLKKAGLFDGSTTAALSQSTFDALGRADSRLRKPPLRVASIAPVDRTGSRLQAPGLSVGVRVDGDHAIAITRRSDVLAVGDGGAAAETVHAGQELRLQGDDGETDWTGTLTKVSSTSSQTLLSSQADKPLPDKIAGALVVTASTSKPVLAAPRVALQPQADGTTTVDVVEGAKHHSVQVTQGLCDADRCEVTPTGGALHPGDDVVVR</sequence>
<dbReference type="KEGG" id="lxl:KDY119_03750"/>
<accession>A0A5P9QFH6</accession>
<dbReference type="PANTHER" id="PTHR30469">
    <property type="entry name" value="MULTIDRUG RESISTANCE PROTEIN MDTA"/>
    <property type="match status" value="1"/>
</dbReference>